<dbReference type="RefSeq" id="WP_168084203.1">
    <property type="nucleotide sequence ID" value="NZ_JAAVJI010000006.1"/>
</dbReference>
<accession>A0ABX0YI15</accession>
<dbReference type="EMBL" id="JAAVJI010000006">
    <property type="protein sequence ID" value="NJP01628.1"/>
    <property type="molecule type" value="Genomic_DNA"/>
</dbReference>
<dbReference type="PANTHER" id="PTHR38778:SF1">
    <property type="entry name" value="CYTOPLASMIC PROTEIN"/>
    <property type="match status" value="1"/>
</dbReference>
<sequence length="115" mass="12902">MATNRSRRLRKKLCVDEFQELGFELNLAFKESLSEAEIDAFLVDFLRDAMKANGVDYVGGDDFGLVCLAKRGSVSEEQRAAVETWLKGRSELTNIEVSPLLDVWYPEKPVNTTAA</sequence>
<keyword evidence="2" id="KW-1185">Reference proteome</keyword>
<dbReference type="InterPro" id="IPR007416">
    <property type="entry name" value="YggL_50S_bp"/>
</dbReference>
<dbReference type="PANTHER" id="PTHR38778">
    <property type="entry name" value="CYTOPLASMIC PROTEIN-RELATED"/>
    <property type="match status" value="1"/>
</dbReference>
<name>A0ABX0YI15_9PSED</name>
<protein>
    <submittedName>
        <fullName evidence="1">DUF469 domain-containing protein</fullName>
    </submittedName>
</protein>
<reference evidence="1 2" key="1">
    <citation type="submission" date="2020-03" db="EMBL/GenBank/DDBJ databases">
        <authorList>
            <person name="Wang L."/>
            <person name="He N."/>
            <person name="Li Y."/>
            <person name="Fang Y."/>
            <person name="Zhang F."/>
        </authorList>
    </citation>
    <scope>NUCLEOTIDE SEQUENCE [LARGE SCALE GENOMIC DNA]</scope>
    <source>
        <strain evidence="2">hsmgli-8</strain>
    </source>
</reference>
<dbReference type="Proteomes" id="UP000746535">
    <property type="component" value="Unassembled WGS sequence"/>
</dbReference>
<proteinExistence type="predicted"/>
<dbReference type="Pfam" id="PF04320">
    <property type="entry name" value="YggL_50S_bp"/>
    <property type="match status" value="1"/>
</dbReference>
<organism evidence="1 2">
    <name type="scientific">Pseudomonas quercus</name>
    <dbReference type="NCBI Taxonomy" id="2722792"/>
    <lineage>
        <taxon>Bacteria</taxon>
        <taxon>Pseudomonadati</taxon>
        <taxon>Pseudomonadota</taxon>
        <taxon>Gammaproteobacteria</taxon>
        <taxon>Pseudomonadales</taxon>
        <taxon>Pseudomonadaceae</taxon>
        <taxon>Pseudomonas</taxon>
    </lineage>
</organism>
<gene>
    <name evidence="1" type="ORF">HBH25_12310</name>
</gene>
<dbReference type="NCBIfam" id="NF008685">
    <property type="entry name" value="PRK11702.1"/>
    <property type="match status" value="1"/>
</dbReference>
<evidence type="ECO:0000313" key="2">
    <source>
        <dbReference type="Proteomes" id="UP000746535"/>
    </source>
</evidence>
<evidence type="ECO:0000313" key="1">
    <source>
        <dbReference type="EMBL" id="NJP01628.1"/>
    </source>
</evidence>
<comment type="caution">
    <text evidence="1">The sequence shown here is derived from an EMBL/GenBank/DDBJ whole genome shotgun (WGS) entry which is preliminary data.</text>
</comment>